<evidence type="ECO:0000256" key="11">
    <source>
        <dbReference type="HAMAP-Rule" id="MF_00352"/>
    </source>
</evidence>
<dbReference type="PANTHER" id="PTHR39429:SF3">
    <property type="entry name" value="LIGHT-INDEPENDENT PROTOCHLOROPHYLLIDE REDUCTASE SUBUNIT N"/>
    <property type="match status" value="1"/>
</dbReference>
<feature type="binding site" evidence="11">
    <location>
        <position position="29"/>
    </location>
    <ligand>
        <name>[4Fe-4S] cluster</name>
        <dbReference type="ChEBI" id="CHEBI:49883"/>
        <note>ligand shared with heterodimeric partner</note>
    </ligand>
</feature>
<accession>A0A934TN31</accession>
<dbReference type="SUPFAM" id="SSF53807">
    <property type="entry name" value="Helical backbone' metal receptor"/>
    <property type="match status" value="1"/>
</dbReference>
<feature type="domain" description="Nitrogenase/oxidoreductase component 1" evidence="12">
    <location>
        <begin position="29"/>
        <end position="406"/>
    </location>
</feature>
<feature type="binding site" evidence="11">
    <location>
        <position position="115"/>
    </location>
    <ligand>
        <name>[4Fe-4S] cluster</name>
        <dbReference type="ChEBI" id="CHEBI:49883"/>
        <note>ligand shared with heterodimeric partner</note>
    </ligand>
</feature>
<dbReference type="Pfam" id="PF00148">
    <property type="entry name" value="Oxidored_nitro"/>
    <property type="match status" value="1"/>
</dbReference>
<keyword evidence="3 11" id="KW-0479">Metal-binding</keyword>
<dbReference type="Proteomes" id="UP000706333">
    <property type="component" value="Unassembled WGS sequence"/>
</dbReference>
<comment type="similarity">
    <text evidence="11">Belongs to the BchN/ChlN family.</text>
</comment>
<dbReference type="PIRSF" id="PIRSF000162">
    <property type="entry name" value="P_chlorophyll_rd"/>
    <property type="match status" value="1"/>
</dbReference>
<dbReference type="InterPro" id="IPR050293">
    <property type="entry name" value="LIPOR_BchN/ChlN"/>
</dbReference>
<dbReference type="RefSeq" id="WP_201158462.1">
    <property type="nucleotide sequence ID" value="NZ_NHSD01000320.1"/>
</dbReference>
<keyword evidence="5 11" id="KW-0067">ATP-binding</keyword>
<dbReference type="GO" id="GO:0016636">
    <property type="term" value="F:oxidoreductase activity, acting on the CH-CH group of donors, iron-sulfur protein as acceptor"/>
    <property type="evidence" value="ECO:0007669"/>
    <property type="project" value="UniProtKB-UniRule"/>
</dbReference>
<keyword evidence="10 11" id="KW-0077">Bacteriochlorophyll biosynthesis</keyword>
<dbReference type="AlphaFoldDB" id="A0A934TN31"/>
<evidence type="ECO:0000259" key="12">
    <source>
        <dbReference type="Pfam" id="PF00148"/>
    </source>
</evidence>
<dbReference type="HAMAP" id="MF_00352">
    <property type="entry name" value="ChlN_BchN"/>
    <property type="match status" value="1"/>
</dbReference>
<comment type="function">
    <text evidence="11">Component of the dark-operative protochlorophyllide reductase (DPOR) that uses Mg-ATP and reduced ferredoxin to reduce ring D of protochlorophyllide (Pchlide) to form chlorophyllide a (Chlide). This reaction is light-independent. The NB-protein (BchN-BchB) is the catalytic component of the complex.</text>
</comment>
<keyword evidence="7 11" id="KW-0408">Iron</keyword>
<keyword evidence="14" id="KW-1185">Reference proteome</keyword>
<dbReference type="GO" id="GO:0005524">
    <property type="term" value="F:ATP binding"/>
    <property type="evidence" value="ECO:0007669"/>
    <property type="project" value="UniProtKB-UniRule"/>
</dbReference>
<comment type="subunit">
    <text evidence="11">Protochlorophyllide reductase is composed of three subunits; BchL, BchN and BchB. Forms a heterotetramer of two BchB and two BchN subunits.</text>
</comment>
<feature type="binding site" evidence="11">
    <location>
        <position position="54"/>
    </location>
    <ligand>
        <name>[4Fe-4S] cluster</name>
        <dbReference type="ChEBI" id="CHEBI:49883"/>
        <note>ligand shared with heterodimeric partner</note>
    </ligand>
</feature>
<dbReference type="InterPro" id="IPR000510">
    <property type="entry name" value="Nase/OxRdtase_comp1"/>
</dbReference>
<dbReference type="GO" id="GO:0019685">
    <property type="term" value="P:photosynthesis, dark reaction"/>
    <property type="evidence" value="ECO:0007669"/>
    <property type="project" value="InterPro"/>
</dbReference>
<evidence type="ECO:0000256" key="6">
    <source>
        <dbReference type="ARBA" id="ARBA00023002"/>
    </source>
</evidence>
<keyword evidence="9 11" id="KW-0149">Chlorophyll biosynthesis</keyword>
<evidence type="ECO:0000313" key="14">
    <source>
        <dbReference type="Proteomes" id="UP000706333"/>
    </source>
</evidence>
<comment type="pathway">
    <text evidence="11">Porphyrin-containing compound metabolism; bacteriochlorophyll biosynthesis (light-independent).</text>
</comment>
<evidence type="ECO:0000256" key="1">
    <source>
        <dbReference type="ARBA" id="ARBA00022485"/>
    </source>
</evidence>
<evidence type="ECO:0000256" key="3">
    <source>
        <dbReference type="ARBA" id="ARBA00022723"/>
    </source>
</evidence>
<gene>
    <name evidence="11" type="primary">bchN</name>
    <name evidence="13" type="ORF">CCR87_15410</name>
</gene>
<dbReference type="Gene3D" id="3.40.50.1980">
    <property type="entry name" value="Nitrogenase molybdenum iron protein domain"/>
    <property type="match status" value="3"/>
</dbReference>
<keyword evidence="8 11" id="KW-0411">Iron-sulfur</keyword>
<sequence>MTHHTPTPPVRGCGNTPILKQRGQREVFCGLTGIIWLHRKMQDAFFLVVGSRTCAHLLQSAAGVMIFAEPRFGTAILEETDLAGMADAQDELDDVVARLLARRPDIRQLFLVGSCPSEVIKLDLSRAAERMTQAHAPHVRVLNYSGSGIETTFTEGEDACLASMVPVLPETDARELLVVGALPDVVEDQMLGLLAAMGVTPVRVLPARRSEDIPSVGPNTVFALTQPFLGETTQVLERRGARHIPAPFPFGEEGTTAWLAAIAAEFGVDAETFARATDAPRARARKAIATVAEGLRGKTIFFFPDSQLEIPLARFLTRECGMEALEVGAPYIHKQIVGPDLDLMAEGPVLSEGQDVDLQLDRARASRPDLTVCGLGLANPLEAEGLATKWAIELVFTPVHFYEQAADLAGLFSRPLRRHGILKDLNGGVAGGAMGRATGRMAPAGEEGSA</sequence>
<dbReference type="NCBIfam" id="NF002768">
    <property type="entry name" value="PRK02842.1"/>
    <property type="match status" value="1"/>
</dbReference>
<name>A0A934TN31_9RHOB</name>
<keyword evidence="6 11" id="KW-0560">Oxidoreductase</keyword>
<evidence type="ECO:0000256" key="2">
    <source>
        <dbReference type="ARBA" id="ARBA00022531"/>
    </source>
</evidence>
<dbReference type="GO" id="GO:0051539">
    <property type="term" value="F:4 iron, 4 sulfur cluster binding"/>
    <property type="evidence" value="ECO:0007669"/>
    <property type="project" value="UniProtKB-UniRule"/>
</dbReference>
<keyword evidence="4 11" id="KW-0547">Nucleotide-binding</keyword>
<evidence type="ECO:0000256" key="10">
    <source>
        <dbReference type="ARBA" id="ARBA00023181"/>
    </source>
</evidence>
<evidence type="ECO:0000256" key="8">
    <source>
        <dbReference type="ARBA" id="ARBA00023014"/>
    </source>
</evidence>
<comment type="cofactor">
    <cofactor evidence="11">
        <name>[4Fe-4S] cluster</name>
        <dbReference type="ChEBI" id="CHEBI:49883"/>
    </cofactor>
    <text evidence="11">Binds 1 [4Fe-4S] cluster per heterodimer. The cluster is bound at the heterodimer interface by residues from both subunits.</text>
</comment>
<keyword evidence="1 11" id="KW-0004">4Fe-4S</keyword>
<dbReference type="NCBIfam" id="TIGR01279">
    <property type="entry name" value="DPOR_bchN"/>
    <property type="match status" value="1"/>
</dbReference>
<reference evidence="13" key="2">
    <citation type="journal article" date="2020" name="Microorganisms">
        <title>Osmotic Adaptation and Compatible Solute Biosynthesis of Phototrophic Bacteria as Revealed from Genome Analyses.</title>
        <authorList>
            <person name="Imhoff J.F."/>
            <person name="Rahn T."/>
            <person name="Kunzel S."/>
            <person name="Keller A."/>
            <person name="Neulinger S.C."/>
        </authorList>
    </citation>
    <scope>NUCLEOTIDE SEQUENCE</scope>
    <source>
        <strain evidence="13">LMG 28126</strain>
    </source>
</reference>
<dbReference type="GO" id="GO:0046872">
    <property type="term" value="F:metal ion binding"/>
    <property type="evidence" value="ECO:0007669"/>
    <property type="project" value="UniProtKB-KW"/>
</dbReference>
<dbReference type="EMBL" id="NHSD01000320">
    <property type="protein sequence ID" value="MBK5928703.1"/>
    <property type="molecule type" value="Genomic_DNA"/>
</dbReference>
<evidence type="ECO:0000313" key="13">
    <source>
        <dbReference type="EMBL" id="MBK5928703.1"/>
    </source>
</evidence>
<keyword evidence="2 11" id="KW-0602">Photosynthesis</keyword>
<evidence type="ECO:0000256" key="5">
    <source>
        <dbReference type="ARBA" id="ARBA00022840"/>
    </source>
</evidence>
<proteinExistence type="inferred from homology"/>
<dbReference type="InterPro" id="IPR005970">
    <property type="entry name" value="Protochl_reductN"/>
</dbReference>
<comment type="caution">
    <text evidence="13">The sequence shown here is derived from an EMBL/GenBank/DDBJ whole genome shotgun (WGS) entry which is preliminary data.</text>
</comment>
<reference evidence="13" key="1">
    <citation type="submission" date="2017-05" db="EMBL/GenBank/DDBJ databases">
        <authorList>
            <person name="Imhoff J.F."/>
            <person name="Rahn T."/>
            <person name="Kuenzel S."/>
            <person name="Neulinger S.C."/>
        </authorList>
    </citation>
    <scope>NUCLEOTIDE SEQUENCE</scope>
    <source>
        <strain evidence="13">LMG 28126</strain>
    </source>
</reference>
<dbReference type="GO" id="GO:0016730">
    <property type="term" value="F:oxidoreductase activity, acting on iron-sulfur proteins as donors"/>
    <property type="evidence" value="ECO:0007669"/>
    <property type="project" value="InterPro"/>
</dbReference>
<protein>
    <recommendedName>
        <fullName evidence="11">Light-independent protochlorophyllide reductase subunit N</fullName>
        <shortName evidence="11">DPOR subunit N</shortName>
        <shortName evidence="11">LI-POR subunit N</shortName>
        <ecNumber evidence="11">1.3.7.7</ecNumber>
    </recommendedName>
</protein>
<organism evidence="13 14">
    <name type="scientific">Rhodobaculum claviforme</name>
    <dbReference type="NCBI Taxonomy" id="1549854"/>
    <lineage>
        <taxon>Bacteria</taxon>
        <taxon>Pseudomonadati</taxon>
        <taxon>Pseudomonadota</taxon>
        <taxon>Alphaproteobacteria</taxon>
        <taxon>Rhodobacterales</taxon>
        <taxon>Paracoccaceae</taxon>
        <taxon>Rhodobaculum</taxon>
    </lineage>
</organism>
<evidence type="ECO:0000256" key="7">
    <source>
        <dbReference type="ARBA" id="ARBA00023004"/>
    </source>
</evidence>
<dbReference type="EC" id="1.3.7.7" evidence="11"/>
<dbReference type="PANTHER" id="PTHR39429">
    <property type="entry name" value="LIGHT-INDEPENDENT PROTOCHLOROPHYLLIDE REDUCTASE SUBUNIT N"/>
    <property type="match status" value="1"/>
</dbReference>
<evidence type="ECO:0000256" key="9">
    <source>
        <dbReference type="ARBA" id="ARBA00023171"/>
    </source>
</evidence>
<evidence type="ECO:0000256" key="4">
    <source>
        <dbReference type="ARBA" id="ARBA00022741"/>
    </source>
</evidence>
<dbReference type="GO" id="GO:0036070">
    <property type="term" value="P:light-independent bacteriochlorophyll biosynthetic process"/>
    <property type="evidence" value="ECO:0007669"/>
    <property type="project" value="UniProtKB-UniRule"/>
</dbReference>
<comment type="catalytic activity">
    <reaction evidence="11">
        <text>chlorophyllide a + oxidized 2[4Fe-4S]-[ferredoxin] + 2 ADP + 2 phosphate = protochlorophyllide a + reduced 2[4Fe-4S]-[ferredoxin] + 2 ATP + 2 H2O</text>
        <dbReference type="Rhea" id="RHEA:28202"/>
        <dbReference type="Rhea" id="RHEA-COMP:10002"/>
        <dbReference type="Rhea" id="RHEA-COMP:10004"/>
        <dbReference type="ChEBI" id="CHEBI:15377"/>
        <dbReference type="ChEBI" id="CHEBI:30616"/>
        <dbReference type="ChEBI" id="CHEBI:33722"/>
        <dbReference type="ChEBI" id="CHEBI:33723"/>
        <dbReference type="ChEBI" id="CHEBI:43474"/>
        <dbReference type="ChEBI" id="CHEBI:83348"/>
        <dbReference type="ChEBI" id="CHEBI:83350"/>
        <dbReference type="ChEBI" id="CHEBI:456216"/>
        <dbReference type="EC" id="1.3.7.7"/>
    </reaction>
</comment>